<dbReference type="GO" id="GO:0009055">
    <property type="term" value="F:electron transfer activity"/>
    <property type="evidence" value="ECO:0007669"/>
    <property type="project" value="InterPro"/>
</dbReference>
<gene>
    <name evidence="7" type="ORF">JIN84_02460</name>
</gene>
<dbReference type="GO" id="GO:0046872">
    <property type="term" value="F:metal ion binding"/>
    <property type="evidence" value="ECO:0007669"/>
    <property type="project" value="UniProtKB-KW"/>
</dbReference>
<dbReference type="SUPFAM" id="SSF46626">
    <property type="entry name" value="Cytochrome c"/>
    <property type="match status" value="1"/>
</dbReference>
<dbReference type="PANTHER" id="PTHR33546:SF1">
    <property type="entry name" value="LARGE, MULTIFUNCTIONAL SECRETED PROTEIN"/>
    <property type="match status" value="1"/>
</dbReference>
<name>A0A934QXC3_9BACT</name>
<dbReference type="Gene3D" id="2.60.120.260">
    <property type="entry name" value="Galactose-binding domain-like"/>
    <property type="match status" value="1"/>
</dbReference>
<evidence type="ECO:0000256" key="2">
    <source>
        <dbReference type="ARBA" id="ARBA00022723"/>
    </source>
</evidence>
<dbReference type="GO" id="GO:0020037">
    <property type="term" value="F:heme binding"/>
    <property type="evidence" value="ECO:0007669"/>
    <property type="project" value="InterPro"/>
</dbReference>
<dbReference type="InterPro" id="IPR009056">
    <property type="entry name" value="Cyt_c-like_dom"/>
</dbReference>
<keyword evidence="2 4" id="KW-0479">Metal-binding</keyword>
<feature type="chain" id="PRO_5037596494" evidence="5">
    <location>
        <begin position="28"/>
        <end position="1010"/>
    </location>
</feature>
<accession>A0A934QXC3</accession>
<keyword evidence="3 4" id="KW-0408">Iron</keyword>
<feature type="signal peptide" evidence="5">
    <location>
        <begin position="1"/>
        <end position="27"/>
    </location>
</feature>
<evidence type="ECO:0000256" key="4">
    <source>
        <dbReference type="PROSITE-ProRule" id="PRU00433"/>
    </source>
</evidence>
<dbReference type="InterPro" id="IPR011041">
    <property type="entry name" value="Quinoprot_gluc/sorb_DH_b-prop"/>
</dbReference>
<organism evidence="7 8">
    <name type="scientific">Luteolibacter yonseiensis</name>
    <dbReference type="NCBI Taxonomy" id="1144680"/>
    <lineage>
        <taxon>Bacteria</taxon>
        <taxon>Pseudomonadati</taxon>
        <taxon>Verrucomicrobiota</taxon>
        <taxon>Verrucomicrobiia</taxon>
        <taxon>Verrucomicrobiales</taxon>
        <taxon>Verrucomicrobiaceae</taxon>
        <taxon>Luteolibacter</taxon>
    </lineage>
</organism>
<dbReference type="InterPro" id="IPR036909">
    <property type="entry name" value="Cyt_c-like_dom_sf"/>
</dbReference>
<dbReference type="InterPro" id="IPR008979">
    <property type="entry name" value="Galactose-bd-like_sf"/>
</dbReference>
<evidence type="ECO:0000256" key="1">
    <source>
        <dbReference type="ARBA" id="ARBA00022617"/>
    </source>
</evidence>
<dbReference type="InterPro" id="IPR013427">
    <property type="entry name" value="Haem-bd_dom_put"/>
</dbReference>
<proteinExistence type="predicted"/>
<dbReference type="Gene3D" id="1.10.760.10">
    <property type="entry name" value="Cytochrome c-like domain"/>
    <property type="match status" value="1"/>
</dbReference>
<dbReference type="AlphaFoldDB" id="A0A934QXC3"/>
<keyword evidence="1 4" id="KW-0349">Heme</keyword>
<reference evidence="7" key="1">
    <citation type="submission" date="2021-01" db="EMBL/GenBank/DDBJ databases">
        <title>Modified the classification status of verrucomicrobia.</title>
        <authorList>
            <person name="Feng X."/>
        </authorList>
    </citation>
    <scope>NUCLEOTIDE SEQUENCE</scope>
    <source>
        <strain evidence="7">JCM 18052</strain>
    </source>
</reference>
<sequence>MSVNRTLFYAGLACSFGLAFPFQTLHAAPQWIWTGSSAKDGEKATFTKTFTVSGNIKSARLDFTCDNGAVAYLNGTKVAENADWNSATTANVAKLLKSGQNELKIDATNEGATAGLVAVLKITTADGKETLVETGADWTASETGGKDTKPATAIAKYGASPWGEALKGASSGATGEISDMVVAPGFEVKLIYTVPKSEQGSWVAITEDNKGRLITSDQYGTLYRVTLPPAGKDEPPKVEPLKLPNGPSGKPLGGAHGLLYAFDSLYVMDNETEDTGLWRLTDTNRDDEFNKAELIRKCDGGGEHGTHGIVLGPDGKSIYFVNGNHTKLPEKLDYSRPVAIGEDHLTPRMWDANGHARGILAPGGYVCKTDPDGKHVELFAGGFRNQYDIAFDANGELFTYDSDMEWDLGSPWYMPTRINHIVSAGDYGWRSGSGRWPSHYADSLPEVLDIGPGSPTGTVFGTGAKFPAKYQRALYALDWTYGTMWAIHLVPDGATFKATKEEFVAGKPMPFTDAIISRTDGSMYFTTGGRKSQSALYKVTYTGKDSTAPAPKVEPTAEAKLRRQIETLHEEKAGGDSIGKAWPYLSHKDRFIRFAAREAIERQPAQKWADKALAETNPQASIEALIALARVGDKSLQPKIFVSLGRLDFAKLPQELKLPYLRAWQLVFTRMGKPAPDVCAKIVERLDPLFPDADPHINRDLVDLLVFLDSRSIVAKTVPLLDTAKDADITIASDAVLSRNDGYATAVEGMHGSHPNRQAISYANALREAKVGWTPELRKTFFGWFPRTSKWSGGNSFKGFLNNIRTMALTNCVTDETERAALDTLSKAAPPAPPSNLVMPKGPGKDYTVDEIDALAKEGLKGRNFEQGKAMFSAQLCINCHHFGGDGGNSGPDLTGSGNRYTVKDLAENIIEPSKVISDQYPSEQLDLKDGTTVVGRVVVQENGKLFVMASALAPDALTVVDEAQIKTRSPFNTSMMPPGLLTPLNKDELLDLFAYILSGGNPKDAKFAK</sequence>
<dbReference type="Pfam" id="PF00034">
    <property type="entry name" value="Cytochrom_C"/>
    <property type="match status" value="1"/>
</dbReference>
<dbReference type="NCBIfam" id="TIGR02603">
    <property type="entry name" value="CxxCH_TIGR02603"/>
    <property type="match status" value="1"/>
</dbReference>
<protein>
    <submittedName>
        <fullName evidence="7">C-type cytochrome</fullName>
    </submittedName>
</protein>
<evidence type="ECO:0000313" key="8">
    <source>
        <dbReference type="Proteomes" id="UP000600139"/>
    </source>
</evidence>
<dbReference type="PANTHER" id="PTHR33546">
    <property type="entry name" value="LARGE, MULTIFUNCTIONAL SECRETED PROTEIN-RELATED"/>
    <property type="match status" value="1"/>
</dbReference>
<dbReference type="Gene3D" id="2.120.10.30">
    <property type="entry name" value="TolB, C-terminal domain"/>
    <property type="match status" value="1"/>
</dbReference>
<dbReference type="EMBL" id="JAENIK010000004">
    <property type="protein sequence ID" value="MBK1814458.1"/>
    <property type="molecule type" value="Genomic_DNA"/>
</dbReference>
<evidence type="ECO:0000256" key="5">
    <source>
        <dbReference type="SAM" id="SignalP"/>
    </source>
</evidence>
<dbReference type="InterPro" id="IPR011042">
    <property type="entry name" value="6-blade_b-propeller_TolB-like"/>
</dbReference>
<dbReference type="PROSITE" id="PS51007">
    <property type="entry name" value="CYTC"/>
    <property type="match status" value="1"/>
</dbReference>
<feature type="domain" description="Cytochrome c" evidence="6">
    <location>
        <begin position="863"/>
        <end position="1001"/>
    </location>
</feature>
<dbReference type="SUPFAM" id="SSF50952">
    <property type="entry name" value="Soluble quinoprotein glucose dehydrogenase"/>
    <property type="match status" value="1"/>
</dbReference>
<evidence type="ECO:0000256" key="3">
    <source>
        <dbReference type="ARBA" id="ARBA00023004"/>
    </source>
</evidence>
<evidence type="ECO:0000259" key="6">
    <source>
        <dbReference type="PROSITE" id="PS51007"/>
    </source>
</evidence>
<dbReference type="Proteomes" id="UP000600139">
    <property type="component" value="Unassembled WGS sequence"/>
</dbReference>
<keyword evidence="5" id="KW-0732">Signal</keyword>
<dbReference type="SUPFAM" id="SSF49785">
    <property type="entry name" value="Galactose-binding domain-like"/>
    <property type="match status" value="1"/>
</dbReference>
<comment type="caution">
    <text evidence="7">The sequence shown here is derived from an EMBL/GenBank/DDBJ whole genome shotgun (WGS) entry which is preliminary data.</text>
</comment>
<evidence type="ECO:0000313" key="7">
    <source>
        <dbReference type="EMBL" id="MBK1814458.1"/>
    </source>
</evidence>
<keyword evidence="8" id="KW-1185">Reference proteome</keyword>